<keyword evidence="19" id="KW-1185">Reference proteome</keyword>
<feature type="binding site" evidence="15">
    <location>
        <begin position="134"/>
        <end position="137"/>
    </location>
    <ligand>
        <name>FAD</name>
        <dbReference type="ChEBI" id="CHEBI:57692"/>
    </ligand>
</feature>
<dbReference type="FunFam" id="1.10.405.10:FF:000004">
    <property type="entry name" value="Amine oxidase"/>
    <property type="match status" value="1"/>
</dbReference>
<feature type="domain" description="Amine oxidase" evidence="17">
    <location>
        <begin position="92"/>
        <end position="523"/>
    </location>
</feature>
<keyword evidence="6 16" id="KW-0285">Flavoprotein</keyword>
<evidence type="ECO:0000256" key="16">
    <source>
        <dbReference type="RuleBase" id="RU362067"/>
    </source>
</evidence>
<evidence type="ECO:0000256" key="15">
    <source>
        <dbReference type="PIRSR" id="PIRSR601613-1"/>
    </source>
</evidence>
<feature type="binding site" evidence="15">
    <location>
        <position position="137"/>
    </location>
    <ligand>
        <name>substrate</name>
    </ligand>
</feature>
<dbReference type="AlphaFoldDB" id="A0A674JYZ9"/>
<dbReference type="Gene3D" id="3.90.660.10">
    <property type="match status" value="1"/>
</dbReference>
<gene>
    <name evidence="18" type="primary">LOC112116752</name>
</gene>
<dbReference type="InterPro" id="IPR036188">
    <property type="entry name" value="FAD/NAD-bd_sf"/>
</dbReference>
<dbReference type="GO" id="GO:0009063">
    <property type="term" value="P:amino acid catabolic process"/>
    <property type="evidence" value="ECO:0007669"/>
    <property type="project" value="TreeGrafter"/>
</dbReference>
<evidence type="ECO:0000256" key="3">
    <source>
        <dbReference type="ARBA" id="ARBA00005465"/>
    </source>
</evidence>
<dbReference type="PRINTS" id="PR00757">
    <property type="entry name" value="AMINEOXDASEF"/>
</dbReference>
<name>A0A674JYZ9_9SAUR</name>
<dbReference type="GO" id="GO:0042742">
    <property type="term" value="P:defense response to bacterium"/>
    <property type="evidence" value="ECO:0007669"/>
    <property type="project" value="UniProtKB-KW"/>
</dbReference>
<evidence type="ECO:0000256" key="4">
    <source>
        <dbReference type="ARBA" id="ARBA00022525"/>
    </source>
</evidence>
<feature type="binding site" evidence="15">
    <location>
        <begin position="112"/>
        <end position="113"/>
    </location>
    <ligand>
        <name>FAD</name>
        <dbReference type="ChEBI" id="CHEBI:57692"/>
    </ligand>
</feature>
<reference evidence="18" key="2">
    <citation type="submission" date="2025-09" db="UniProtKB">
        <authorList>
            <consortium name="Ensembl"/>
        </authorList>
    </citation>
    <scope>IDENTIFICATION</scope>
</reference>
<comment type="similarity">
    <text evidence="3">Belongs to the flavin monoamine oxidase family. FIG1 subfamily.</text>
</comment>
<dbReference type="InterPro" id="IPR002937">
    <property type="entry name" value="Amino_oxidase"/>
</dbReference>
<keyword evidence="7" id="KW-0800">Toxin</keyword>
<evidence type="ECO:0000256" key="9">
    <source>
        <dbReference type="ARBA" id="ARBA00023002"/>
    </source>
</evidence>
<feature type="binding site" evidence="15">
    <location>
        <position position="302"/>
    </location>
    <ligand>
        <name>FAD</name>
        <dbReference type="ChEBI" id="CHEBI:57692"/>
    </ligand>
</feature>
<evidence type="ECO:0000256" key="5">
    <source>
        <dbReference type="ARBA" id="ARBA00022529"/>
    </source>
</evidence>
<evidence type="ECO:0000256" key="6">
    <source>
        <dbReference type="ARBA" id="ARBA00022630"/>
    </source>
</evidence>
<comment type="catalytic activity">
    <reaction evidence="14">
        <text>an L-alpha-amino acid + O2 + H2O = a 2-oxocarboxylate + H2O2 + NH4(+)</text>
        <dbReference type="Rhea" id="RHEA:13781"/>
        <dbReference type="ChEBI" id="CHEBI:15377"/>
        <dbReference type="ChEBI" id="CHEBI:15379"/>
        <dbReference type="ChEBI" id="CHEBI:16240"/>
        <dbReference type="ChEBI" id="CHEBI:28938"/>
        <dbReference type="ChEBI" id="CHEBI:35179"/>
        <dbReference type="ChEBI" id="CHEBI:59869"/>
        <dbReference type="EC" id="1.4.3.2"/>
    </reaction>
</comment>
<comment type="subcellular location">
    <subcellularLocation>
        <location evidence="2">Secreted</location>
    </subcellularLocation>
</comment>
<dbReference type="InParanoid" id="A0A674JYZ9"/>
<feature type="binding site" evidence="15">
    <location>
        <position position="500"/>
    </location>
    <ligand>
        <name>FAD</name>
        <dbReference type="ChEBI" id="CHEBI:57692"/>
    </ligand>
</feature>
<dbReference type="Pfam" id="PF01593">
    <property type="entry name" value="Amino_oxidase"/>
    <property type="match status" value="1"/>
</dbReference>
<accession>A0A674JYZ9</accession>
<dbReference type="GO" id="GO:0001716">
    <property type="term" value="F:L-amino-acid oxidase activity"/>
    <property type="evidence" value="ECO:0007669"/>
    <property type="project" value="UniProtKB-EC"/>
</dbReference>
<dbReference type="Ensembl" id="ENSTMTT00000025219.1">
    <property type="protein sequence ID" value="ENSTMTP00000024364.1"/>
    <property type="gene ID" value="ENSTMTG00000017715.1"/>
</dbReference>
<keyword evidence="8 16" id="KW-0274">FAD</keyword>
<feature type="binding site" evidence="15">
    <location>
        <position position="93"/>
    </location>
    <ligand>
        <name>FAD</name>
        <dbReference type="ChEBI" id="CHEBI:57692"/>
    </ligand>
</feature>
<dbReference type="PANTHER" id="PTHR10742">
    <property type="entry name" value="FLAVIN MONOAMINE OXIDASE"/>
    <property type="match status" value="1"/>
</dbReference>
<dbReference type="SUPFAM" id="SSF51905">
    <property type="entry name" value="FAD/NAD(P)-binding domain"/>
    <property type="match status" value="1"/>
</dbReference>
<dbReference type="InterPro" id="IPR001613">
    <property type="entry name" value="Flavin_amine_oxidase"/>
</dbReference>
<keyword evidence="9 16" id="KW-0560">Oxidoreductase</keyword>
<dbReference type="InterPro" id="IPR050281">
    <property type="entry name" value="Flavin_monoamine_oxidase"/>
</dbReference>
<dbReference type="Proteomes" id="UP000472274">
    <property type="component" value="Unplaced"/>
</dbReference>
<keyword evidence="12" id="KW-0325">Glycoprotein</keyword>
<keyword evidence="5" id="KW-0929">Antimicrobial</keyword>
<evidence type="ECO:0000256" key="12">
    <source>
        <dbReference type="ARBA" id="ARBA00023180"/>
    </source>
</evidence>
<dbReference type="Gene3D" id="1.10.405.10">
    <property type="entry name" value="Guanine Nucleotide Dissociation Inhibitor, domain 1"/>
    <property type="match status" value="1"/>
</dbReference>
<comment type="cofactor">
    <cofactor evidence="1 16">
        <name>FAD</name>
        <dbReference type="ChEBI" id="CHEBI:57692"/>
    </cofactor>
</comment>
<keyword evidence="10" id="KW-0044">Antibiotic</keyword>
<evidence type="ECO:0000256" key="14">
    <source>
        <dbReference type="ARBA" id="ARBA00047637"/>
    </source>
</evidence>
<proteinExistence type="inferred from homology"/>
<organism evidence="18 19">
    <name type="scientific">Terrapene triunguis</name>
    <name type="common">Three-toed box turtle</name>
    <dbReference type="NCBI Taxonomy" id="2587831"/>
    <lineage>
        <taxon>Eukaryota</taxon>
        <taxon>Metazoa</taxon>
        <taxon>Chordata</taxon>
        <taxon>Craniata</taxon>
        <taxon>Vertebrata</taxon>
        <taxon>Euteleostomi</taxon>
        <taxon>Archelosauria</taxon>
        <taxon>Testudinata</taxon>
        <taxon>Testudines</taxon>
        <taxon>Cryptodira</taxon>
        <taxon>Durocryptodira</taxon>
        <taxon>Testudinoidea</taxon>
        <taxon>Emydidae</taxon>
        <taxon>Terrapene</taxon>
    </lineage>
</organism>
<evidence type="ECO:0000256" key="11">
    <source>
        <dbReference type="ARBA" id="ARBA00023157"/>
    </source>
</evidence>
<evidence type="ECO:0000313" key="19">
    <source>
        <dbReference type="Proteomes" id="UP000472274"/>
    </source>
</evidence>
<evidence type="ECO:0000256" key="8">
    <source>
        <dbReference type="ARBA" id="ARBA00022827"/>
    </source>
</evidence>
<evidence type="ECO:0000259" key="17">
    <source>
        <dbReference type="Pfam" id="PF01593"/>
    </source>
</evidence>
<evidence type="ECO:0000256" key="13">
    <source>
        <dbReference type="ARBA" id="ARBA00023240"/>
    </source>
</evidence>
<evidence type="ECO:0000256" key="1">
    <source>
        <dbReference type="ARBA" id="ARBA00001974"/>
    </source>
</evidence>
<evidence type="ECO:0000256" key="2">
    <source>
        <dbReference type="ARBA" id="ARBA00004613"/>
    </source>
</evidence>
<keyword evidence="13" id="KW-1199">Hemostasis impairing toxin</keyword>
<sequence length="543" mass="61681">MPCLARYIYFSSQWPTGAVRDLWDIKLTPFLPGNATYVSMGRKGGVGILPGIETKWEKCFIDPDYEELVAIAKNGLENGCRSKKVVIVGAGISGLTAAKLLKDAGCKVLILEASHRLGGRIMTHREQDWYVELGAMRLPGHHRLVREFIKKLKVKLNPFYNSNDKGWYFVNNVRARAGEVERNPDILQYPVLPTERGKSASELYNQTLDKVTTNCSALKEKYDSFSTKEYLIKEGNLSRGAIDMIGDVMNEDGLFHMSFLYSVMVFSTFSEKSYDEITGGFDQLPQAFYQDIHRSVIFNSPVVKILQDNDQVKVFYRRPHTSFPLSVTADYVLVTATAKATRLIKFSPPLSAKKTHALRSIHYARATKIFLICSEKFWQKDGIYNGRSITDRPSRVIYYPSHNFSSGAGVILASYTWVDDAEFFIPLDDEKCVDVVLEDLAEIHQVPKNYIQKVCNKHVIKKWGLDKYTMGGYVSFTPYQFVDYSKALFQNEGRVHFSGEHTAQPHAWIETSMKSAVRAARNIHGAINASPWRQQKKLKENEL</sequence>
<dbReference type="GO" id="GO:0005576">
    <property type="term" value="C:extracellular region"/>
    <property type="evidence" value="ECO:0007669"/>
    <property type="project" value="UniProtKB-SubCell"/>
</dbReference>
<keyword evidence="4" id="KW-0964">Secreted</keyword>
<dbReference type="PANTHER" id="PTHR10742:SF355">
    <property type="entry name" value="AMINE OXIDASE"/>
    <property type="match status" value="1"/>
</dbReference>
<dbReference type="Gene3D" id="3.50.50.60">
    <property type="entry name" value="FAD/NAD(P)-binding domain"/>
    <property type="match status" value="1"/>
</dbReference>
<evidence type="ECO:0000313" key="18">
    <source>
        <dbReference type="Ensembl" id="ENSTMTP00000024364.1"/>
    </source>
</evidence>
<keyword evidence="11" id="KW-1015">Disulfide bond</keyword>
<dbReference type="SUPFAM" id="SSF54373">
    <property type="entry name" value="FAD-linked reductases, C-terminal domain"/>
    <property type="match status" value="1"/>
</dbReference>
<dbReference type="GeneTree" id="ENSGT00940000160928"/>
<dbReference type="GO" id="GO:0090729">
    <property type="term" value="F:toxin activity"/>
    <property type="evidence" value="ECO:0007669"/>
    <property type="project" value="UniProtKB-KW"/>
</dbReference>
<evidence type="ECO:0000256" key="10">
    <source>
        <dbReference type="ARBA" id="ARBA00023022"/>
    </source>
</evidence>
<evidence type="ECO:0000256" key="7">
    <source>
        <dbReference type="ARBA" id="ARBA00022656"/>
    </source>
</evidence>
<reference evidence="18" key="1">
    <citation type="submission" date="2025-08" db="UniProtKB">
        <authorList>
            <consortium name="Ensembl"/>
        </authorList>
    </citation>
    <scope>IDENTIFICATION</scope>
</reference>
<dbReference type="EC" id="1.4.3.-" evidence="16"/>
<protein>
    <recommendedName>
        <fullName evidence="16">Amine oxidase</fullName>
        <ecNumber evidence="16">1.4.3.-</ecNumber>
    </recommendedName>
</protein>